<reference evidence="1 2" key="1">
    <citation type="submission" date="2018-11" db="EMBL/GenBank/DDBJ databases">
        <authorList>
            <consortium name="Pathogen Informatics"/>
        </authorList>
    </citation>
    <scope>NUCLEOTIDE SEQUENCE [LARGE SCALE GENOMIC DNA]</scope>
    <source>
        <strain>Denwood</strain>
        <strain evidence="2">Zambia</strain>
    </source>
</reference>
<proteinExistence type="predicted"/>
<organism evidence="1 2">
    <name type="scientific">Schistosoma mattheei</name>
    <dbReference type="NCBI Taxonomy" id="31246"/>
    <lineage>
        <taxon>Eukaryota</taxon>
        <taxon>Metazoa</taxon>
        <taxon>Spiralia</taxon>
        <taxon>Lophotrochozoa</taxon>
        <taxon>Platyhelminthes</taxon>
        <taxon>Trematoda</taxon>
        <taxon>Digenea</taxon>
        <taxon>Strigeidida</taxon>
        <taxon>Schistosomatoidea</taxon>
        <taxon>Schistosomatidae</taxon>
        <taxon>Schistosoma</taxon>
    </lineage>
</organism>
<evidence type="ECO:0000313" key="1">
    <source>
        <dbReference type="EMBL" id="VDP33140.1"/>
    </source>
</evidence>
<sequence length="50" mass="5704">MVEHQVFLLLCTDRFLPNQYIGMHWQLSMSTSNISPRTVILSKTGSVLPL</sequence>
<accession>A0A3P8CQY6</accession>
<dbReference type="Proteomes" id="UP000269396">
    <property type="component" value="Unassembled WGS sequence"/>
</dbReference>
<evidence type="ECO:0000313" key="2">
    <source>
        <dbReference type="Proteomes" id="UP000269396"/>
    </source>
</evidence>
<gene>
    <name evidence="1" type="ORF">SMTD_LOCUS6297</name>
</gene>
<dbReference type="AlphaFoldDB" id="A0A3P8CQY6"/>
<dbReference type="EMBL" id="UZAL01027508">
    <property type="protein sequence ID" value="VDP33140.1"/>
    <property type="molecule type" value="Genomic_DNA"/>
</dbReference>
<name>A0A3P8CQY6_9TREM</name>
<protein>
    <submittedName>
        <fullName evidence="1">Uncharacterized protein</fullName>
    </submittedName>
</protein>
<keyword evidence="2" id="KW-1185">Reference proteome</keyword>